<comment type="caution">
    <text evidence="1">The sequence shown here is derived from an EMBL/GenBank/DDBJ whole genome shotgun (WGS) entry which is preliminary data.</text>
</comment>
<dbReference type="RefSeq" id="WP_272780111.1">
    <property type="nucleotide sequence ID" value="NZ_JAQQLI010000066.1"/>
</dbReference>
<gene>
    <name evidence="1" type="ORF">PQJ73_26625</name>
</gene>
<dbReference type="InterPro" id="IPR009241">
    <property type="entry name" value="HigB-like"/>
</dbReference>
<evidence type="ECO:0000313" key="2">
    <source>
        <dbReference type="Proteomes" id="UP001165652"/>
    </source>
</evidence>
<name>A0ABT5JHS0_RHOTP</name>
<protein>
    <submittedName>
        <fullName evidence="1">Type II toxin-antitoxin system RelE/ParE family toxin</fullName>
    </submittedName>
</protein>
<proteinExistence type="predicted"/>
<dbReference type="Pfam" id="PF05973">
    <property type="entry name" value="Gp49"/>
    <property type="match status" value="1"/>
</dbReference>
<dbReference type="Proteomes" id="UP001165652">
    <property type="component" value="Unassembled WGS sequence"/>
</dbReference>
<organism evidence="1 2">
    <name type="scientific">Rhodoplanes tepidamans</name>
    <name type="common">Rhodoplanes cryptolactis</name>
    <dbReference type="NCBI Taxonomy" id="200616"/>
    <lineage>
        <taxon>Bacteria</taxon>
        <taxon>Pseudomonadati</taxon>
        <taxon>Pseudomonadota</taxon>
        <taxon>Alphaproteobacteria</taxon>
        <taxon>Hyphomicrobiales</taxon>
        <taxon>Nitrobacteraceae</taxon>
        <taxon>Rhodoplanes</taxon>
    </lineage>
</organism>
<reference evidence="1" key="1">
    <citation type="journal article" date="2023" name="Microbiol Resour">
        <title>Genome Sequences of Rhodoplanes serenus and Two Thermotolerant Strains, Rhodoplanes tepidamans and 'Rhodoplanes cryptolactis,' Further Refine the Genus.</title>
        <authorList>
            <person name="Rayyan A.A."/>
            <person name="Kyndt J.A."/>
        </authorList>
    </citation>
    <scope>NUCLEOTIDE SEQUENCE</scope>
    <source>
        <strain evidence="1">DSM 9987</strain>
    </source>
</reference>
<accession>A0ABT5JHS0</accession>
<evidence type="ECO:0000313" key="1">
    <source>
        <dbReference type="EMBL" id="MDC7789271.1"/>
    </source>
</evidence>
<keyword evidence="2" id="KW-1185">Reference proteome</keyword>
<reference evidence="1" key="2">
    <citation type="submission" date="2023-02" db="EMBL/GenBank/DDBJ databases">
        <authorList>
            <person name="Rayyan A."/>
            <person name="Meyer T."/>
            <person name="Kyndt J.A."/>
        </authorList>
    </citation>
    <scope>NUCLEOTIDE SEQUENCE</scope>
    <source>
        <strain evidence="1">DSM 9987</strain>
    </source>
</reference>
<sequence>MAVPYRRDAFRAVCAVRIGTDLWVVHAFQKKSTQGIETPKHEIDVVRERLKRLREQET</sequence>
<dbReference type="EMBL" id="JAQQLI010000066">
    <property type="protein sequence ID" value="MDC7789271.1"/>
    <property type="molecule type" value="Genomic_DNA"/>
</dbReference>